<evidence type="ECO:0000313" key="4">
    <source>
        <dbReference type="EMBL" id="MDT0269523.1"/>
    </source>
</evidence>
<keyword evidence="1" id="KW-0175">Coiled coil</keyword>
<evidence type="ECO:0000256" key="1">
    <source>
        <dbReference type="SAM" id="Coils"/>
    </source>
</evidence>
<organism evidence="4 5">
    <name type="scientific">Streptomyces chisholmiae</name>
    <dbReference type="NCBI Taxonomy" id="3075540"/>
    <lineage>
        <taxon>Bacteria</taxon>
        <taxon>Bacillati</taxon>
        <taxon>Actinomycetota</taxon>
        <taxon>Actinomycetes</taxon>
        <taxon>Kitasatosporales</taxon>
        <taxon>Streptomycetaceae</taxon>
        <taxon>Streptomyces</taxon>
    </lineage>
</organism>
<keyword evidence="3" id="KW-0812">Transmembrane</keyword>
<feature type="transmembrane region" description="Helical" evidence="3">
    <location>
        <begin position="40"/>
        <end position="60"/>
    </location>
</feature>
<name>A0ABU2JWZ5_9ACTN</name>
<protein>
    <recommendedName>
        <fullName evidence="6">Secreted protein</fullName>
    </recommendedName>
</protein>
<proteinExistence type="predicted"/>
<dbReference type="EMBL" id="JAVREO010000017">
    <property type="protein sequence ID" value="MDT0269523.1"/>
    <property type="molecule type" value="Genomic_DNA"/>
</dbReference>
<keyword evidence="3" id="KW-0472">Membrane</keyword>
<feature type="coiled-coil region" evidence="1">
    <location>
        <begin position="85"/>
        <end position="133"/>
    </location>
</feature>
<evidence type="ECO:0000256" key="2">
    <source>
        <dbReference type="SAM" id="MobiDB-lite"/>
    </source>
</evidence>
<dbReference type="Proteomes" id="UP001183410">
    <property type="component" value="Unassembled WGS sequence"/>
</dbReference>
<comment type="caution">
    <text evidence="4">The sequence shown here is derived from an EMBL/GenBank/DDBJ whole genome shotgun (WGS) entry which is preliminary data.</text>
</comment>
<evidence type="ECO:0008006" key="6">
    <source>
        <dbReference type="Google" id="ProtNLM"/>
    </source>
</evidence>
<dbReference type="RefSeq" id="WP_311669599.1">
    <property type="nucleotide sequence ID" value="NZ_JAVREO010000017.1"/>
</dbReference>
<reference evidence="5" key="1">
    <citation type="submission" date="2023-07" db="EMBL/GenBank/DDBJ databases">
        <title>30 novel species of actinomycetes from the DSMZ collection.</title>
        <authorList>
            <person name="Nouioui I."/>
        </authorList>
    </citation>
    <scope>NUCLEOTIDE SEQUENCE [LARGE SCALE GENOMIC DNA]</scope>
    <source>
        <strain evidence="5">DSM 44915</strain>
    </source>
</reference>
<accession>A0ABU2JWZ5</accession>
<feature type="region of interest" description="Disordered" evidence="2">
    <location>
        <begin position="184"/>
        <end position="234"/>
    </location>
</feature>
<keyword evidence="3" id="KW-1133">Transmembrane helix</keyword>
<gene>
    <name evidence="4" type="ORF">RM844_24890</name>
</gene>
<evidence type="ECO:0000256" key="3">
    <source>
        <dbReference type="SAM" id="Phobius"/>
    </source>
</evidence>
<evidence type="ECO:0000313" key="5">
    <source>
        <dbReference type="Proteomes" id="UP001183410"/>
    </source>
</evidence>
<feature type="compositionally biased region" description="Basic residues" evidence="2">
    <location>
        <begin position="206"/>
        <end position="217"/>
    </location>
</feature>
<sequence length="234" mass="25285">MARGRHRSSALHKVLLPASLGALAVASAGAAWLVGDEEALVLRSLTAVAALAAVVAAVQLRRWDLAAGRRVARERAGRAGLSWKVEERQAELEEARELVATLENKVADKRTELGRLRSEHAALLRRYATAESERAKALEGRRQLALEAAEPAKALPARATDHRTAGGAPTALTYRQAYEALSQLSRQVARQRGEQEAARPAPRAPRPPRPRAARPPRQRAGGFDFFGQGPAREG</sequence>
<keyword evidence="5" id="KW-1185">Reference proteome</keyword>